<dbReference type="RefSeq" id="WP_137100090.1">
    <property type="nucleotide sequence ID" value="NZ_CP039865.1"/>
</dbReference>
<feature type="chain" id="PRO_5038755023" description="Probable periplasmic serine endoprotease DegP-like" evidence="17">
    <location>
        <begin position="35"/>
        <end position="527"/>
    </location>
</feature>
<feature type="binding site" evidence="15">
    <location>
        <position position="186"/>
    </location>
    <ligand>
        <name>substrate</name>
    </ligand>
</feature>
<feature type="region of interest" description="Disordered" evidence="16">
    <location>
        <begin position="65"/>
        <end position="142"/>
    </location>
</feature>
<dbReference type="SUPFAM" id="SSF50156">
    <property type="entry name" value="PDZ domain-like"/>
    <property type="match status" value="2"/>
</dbReference>
<dbReference type="InterPro" id="IPR006311">
    <property type="entry name" value="TAT_signal"/>
</dbReference>
<evidence type="ECO:0000256" key="13">
    <source>
        <dbReference type="ARBA" id="ARBA00032850"/>
    </source>
</evidence>
<dbReference type="GO" id="GO:0042597">
    <property type="term" value="C:periplasmic space"/>
    <property type="evidence" value="ECO:0007669"/>
    <property type="project" value="UniProtKB-SubCell"/>
</dbReference>
<keyword evidence="12" id="KW-0346">Stress response</keyword>
<dbReference type="PRINTS" id="PR00834">
    <property type="entry name" value="PROTEASES2C"/>
</dbReference>
<dbReference type="EC" id="3.4.21.107" evidence="4"/>
<feature type="binding site" evidence="15">
    <location>
        <position position="156"/>
    </location>
    <ligand>
        <name>substrate</name>
    </ligand>
</feature>
<sequence length="527" mass="55212">MARTVSSTRRLGQSLAIAALAAALGGAASLSPVAVPQAQARSAVDVSDLAERVIDAVVNISTSTRIDTAAARPPGGRPPGGPGGQAPGGQNRPGPGAPFDELFEEFFRRRGEGAPGAPGGPGAPGQQGQQTPQRRQSSLGSGFVIDPSGIIITNNHVIDGADEITVIFNDGTRLKAELVGRDREIDIAVLRVKPEKPLVSVNLADSDKIRIGEPVMAIGNPLGLGGTVTAGIVSAKNRDIQSGPFDNYIQTDAAINRGNSGGPLFNMAGDVIGINTAIFSQSGGNIGIAFAVPANTARPIIGQLREFGETRRGWLGVRIQEVTDEIAESLNLRGSRGALVAGIEPTGPAGPAGLRTGDVIIRFDGRDVRNSRELPRIVSETAVGKAVPLVVMRAGAEQTLTITLGRREGNIQQASTGRQPAERPRENPTVTALGLSLSGVTAELRQRYRLRDDARGVIVTQVDPNSRAAERRIEAGNVILEVQNEPVNSPADITRRIEALKAEGRNSALFLVSNAEGDRRFVALNLR</sequence>
<dbReference type="Pfam" id="PF00595">
    <property type="entry name" value="PDZ"/>
    <property type="match status" value="1"/>
</dbReference>
<evidence type="ECO:0000256" key="5">
    <source>
        <dbReference type="ARBA" id="ARBA00013958"/>
    </source>
</evidence>
<evidence type="ECO:0000256" key="2">
    <source>
        <dbReference type="ARBA" id="ARBA00004418"/>
    </source>
</evidence>
<keyword evidence="20" id="KW-1185">Reference proteome</keyword>
<comment type="subcellular location">
    <subcellularLocation>
        <location evidence="2">Periplasm</location>
    </subcellularLocation>
</comment>
<keyword evidence="10" id="KW-0378">Hydrolase</keyword>
<evidence type="ECO:0000256" key="6">
    <source>
        <dbReference type="ARBA" id="ARBA00022670"/>
    </source>
</evidence>
<protein>
    <recommendedName>
        <fullName evidence="5">Probable periplasmic serine endoprotease DegP-like</fullName>
        <ecNumber evidence="4">3.4.21.107</ecNumber>
    </recommendedName>
    <alternativeName>
        <fullName evidence="13">Protease Do</fullName>
    </alternativeName>
</protein>
<dbReference type="GO" id="GO:0006508">
    <property type="term" value="P:proteolysis"/>
    <property type="evidence" value="ECO:0007669"/>
    <property type="project" value="UniProtKB-KW"/>
</dbReference>
<feature type="compositionally biased region" description="Gly residues" evidence="16">
    <location>
        <begin position="113"/>
        <end position="125"/>
    </location>
</feature>
<feature type="domain" description="PDZ" evidence="18">
    <location>
        <begin position="304"/>
        <end position="395"/>
    </location>
</feature>
<name>A0A4D7QM94_9HYPH</name>
<dbReference type="Gene3D" id="2.30.42.10">
    <property type="match status" value="2"/>
</dbReference>
<evidence type="ECO:0000256" key="14">
    <source>
        <dbReference type="PIRSR" id="PIRSR611782-1"/>
    </source>
</evidence>
<evidence type="ECO:0000256" key="7">
    <source>
        <dbReference type="ARBA" id="ARBA00022729"/>
    </source>
</evidence>
<evidence type="ECO:0000256" key="17">
    <source>
        <dbReference type="SAM" id="SignalP"/>
    </source>
</evidence>
<keyword evidence="7 17" id="KW-0732">Signal</keyword>
<dbReference type="Pfam" id="PF13180">
    <property type="entry name" value="PDZ_2"/>
    <property type="match status" value="1"/>
</dbReference>
<dbReference type="AlphaFoldDB" id="A0A4D7QM94"/>
<dbReference type="InterPro" id="IPR036034">
    <property type="entry name" value="PDZ_sf"/>
</dbReference>
<dbReference type="Gene3D" id="2.40.10.120">
    <property type="match status" value="1"/>
</dbReference>
<evidence type="ECO:0000256" key="12">
    <source>
        <dbReference type="ARBA" id="ARBA00023016"/>
    </source>
</evidence>
<dbReference type="Pfam" id="PF13365">
    <property type="entry name" value="Trypsin_2"/>
    <property type="match status" value="1"/>
</dbReference>
<comment type="similarity">
    <text evidence="3">Belongs to the peptidase S1C family.</text>
</comment>
<dbReference type="PROSITE" id="PS50106">
    <property type="entry name" value="PDZ"/>
    <property type="match status" value="2"/>
</dbReference>
<comment type="catalytic activity">
    <reaction evidence="1">
        <text>Acts on substrates that are at least partially unfolded. The cleavage site P1 residue is normally between a pair of hydrophobic residues, such as Val-|-Val.</text>
        <dbReference type="EC" id="3.4.21.107"/>
    </reaction>
</comment>
<dbReference type="NCBIfam" id="TIGR02037">
    <property type="entry name" value="degP_htrA_DO"/>
    <property type="match status" value="1"/>
</dbReference>
<feature type="compositionally biased region" description="Low complexity" evidence="16">
    <location>
        <begin position="88"/>
        <end position="98"/>
    </location>
</feature>
<feature type="active site" description="Charge relay system" evidence="14">
    <location>
        <position position="186"/>
    </location>
</feature>
<feature type="compositionally biased region" description="Low complexity" evidence="16">
    <location>
        <begin position="126"/>
        <end position="136"/>
    </location>
</feature>
<gene>
    <name evidence="19" type="ORF">E8L99_13830</name>
</gene>
<organism evidence="19 20">
    <name type="scientific">Phreatobacter aquaticus</name>
    <dbReference type="NCBI Taxonomy" id="2570229"/>
    <lineage>
        <taxon>Bacteria</taxon>
        <taxon>Pseudomonadati</taxon>
        <taxon>Pseudomonadota</taxon>
        <taxon>Alphaproteobacteria</taxon>
        <taxon>Hyphomicrobiales</taxon>
        <taxon>Phreatobacteraceae</taxon>
        <taxon>Phreatobacter</taxon>
    </lineage>
</organism>
<dbReference type="InterPro" id="IPR001940">
    <property type="entry name" value="Peptidase_S1C"/>
</dbReference>
<evidence type="ECO:0000256" key="8">
    <source>
        <dbReference type="ARBA" id="ARBA00022737"/>
    </source>
</evidence>
<feature type="active site" description="Charge relay system" evidence="14">
    <location>
        <position position="156"/>
    </location>
</feature>
<keyword evidence="6" id="KW-0645">Protease</keyword>
<feature type="signal peptide" evidence="17">
    <location>
        <begin position="1"/>
        <end position="34"/>
    </location>
</feature>
<dbReference type="SMART" id="SM00228">
    <property type="entry name" value="PDZ"/>
    <property type="match status" value="2"/>
</dbReference>
<evidence type="ECO:0000259" key="18">
    <source>
        <dbReference type="PROSITE" id="PS50106"/>
    </source>
</evidence>
<evidence type="ECO:0000256" key="1">
    <source>
        <dbReference type="ARBA" id="ARBA00001772"/>
    </source>
</evidence>
<reference evidence="19 20" key="1">
    <citation type="submission" date="2019-04" db="EMBL/GenBank/DDBJ databases">
        <title>Phreatobacter aquaticus sp. nov.</title>
        <authorList>
            <person name="Choi A."/>
            <person name="Baek K."/>
        </authorList>
    </citation>
    <scope>NUCLEOTIDE SEQUENCE [LARGE SCALE GENOMIC DNA]</scope>
    <source>
        <strain evidence="19 20">NMCR1094</strain>
    </source>
</reference>
<feature type="active site" description="Charge relay system" evidence="14">
    <location>
        <position position="260"/>
    </location>
</feature>
<dbReference type="SUPFAM" id="SSF50494">
    <property type="entry name" value="Trypsin-like serine proteases"/>
    <property type="match status" value="1"/>
</dbReference>
<dbReference type="InterPro" id="IPR001478">
    <property type="entry name" value="PDZ"/>
</dbReference>
<keyword evidence="11" id="KW-0720">Serine protease</keyword>
<dbReference type="EMBL" id="CP039865">
    <property type="protein sequence ID" value="QCK86759.1"/>
    <property type="molecule type" value="Genomic_DNA"/>
</dbReference>
<feature type="binding site" evidence="15">
    <location>
        <begin position="258"/>
        <end position="260"/>
    </location>
    <ligand>
        <name>substrate</name>
    </ligand>
</feature>
<dbReference type="InterPro" id="IPR009003">
    <property type="entry name" value="Peptidase_S1_PA"/>
</dbReference>
<keyword evidence="9" id="KW-0574">Periplasm</keyword>
<feature type="domain" description="PDZ" evidence="18">
    <location>
        <begin position="408"/>
        <end position="515"/>
    </location>
</feature>
<dbReference type="KEGG" id="paqt:E8L99_13830"/>
<evidence type="ECO:0000256" key="10">
    <source>
        <dbReference type="ARBA" id="ARBA00022801"/>
    </source>
</evidence>
<dbReference type="InterPro" id="IPR011782">
    <property type="entry name" value="Pept_S1C_Do"/>
</dbReference>
<evidence type="ECO:0000256" key="11">
    <source>
        <dbReference type="ARBA" id="ARBA00022825"/>
    </source>
</evidence>
<evidence type="ECO:0000256" key="15">
    <source>
        <dbReference type="PIRSR" id="PIRSR611782-2"/>
    </source>
</evidence>
<dbReference type="OrthoDB" id="9758917at2"/>
<dbReference type="GO" id="GO:0004252">
    <property type="term" value="F:serine-type endopeptidase activity"/>
    <property type="evidence" value="ECO:0007669"/>
    <property type="project" value="InterPro"/>
</dbReference>
<accession>A0A4D7QM94</accession>
<evidence type="ECO:0000256" key="4">
    <source>
        <dbReference type="ARBA" id="ARBA00013035"/>
    </source>
</evidence>
<dbReference type="PANTHER" id="PTHR22939">
    <property type="entry name" value="SERINE PROTEASE FAMILY S1C HTRA-RELATED"/>
    <property type="match status" value="1"/>
</dbReference>
<dbReference type="PROSITE" id="PS51318">
    <property type="entry name" value="TAT"/>
    <property type="match status" value="1"/>
</dbReference>
<proteinExistence type="inferred from homology"/>
<keyword evidence="8" id="KW-0677">Repeat</keyword>
<dbReference type="Proteomes" id="UP000298588">
    <property type="component" value="Chromosome"/>
</dbReference>
<evidence type="ECO:0000256" key="3">
    <source>
        <dbReference type="ARBA" id="ARBA00010541"/>
    </source>
</evidence>
<evidence type="ECO:0000256" key="9">
    <source>
        <dbReference type="ARBA" id="ARBA00022764"/>
    </source>
</evidence>
<evidence type="ECO:0000256" key="16">
    <source>
        <dbReference type="SAM" id="MobiDB-lite"/>
    </source>
</evidence>
<dbReference type="CDD" id="cd10839">
    <property type="entry name" value="cpPDZ1_DegP-like"/>
    <property type="match status" value="1"/>
</dbReference>
<dbReference type="PANTHER" id="PTHR22939:SF130">
    <property type="entry name" value="PERIPLASMIC SERINE ENDOPROTEASE DEGP-LIKE-RELATED"/>
    <property type="match status" value="1"/>
</dbReference>
<evidence type="ECO:0000313" key="19">
    <source>
        <dbReference type="EMBL" id="QCK86759.1"/>
    </source>
</evidence>
<evidence type="ECO:0000313" key="20">
    <source>
        <dbReference type="Proteomes" id="UP000298588"/>
    </source>
</evidence>